<dbReference type="GO" id="GO:0006487">
    <property type="term" value="P:protein N-linked glycosylation"/>
    <property type="evidence" value="ECO:0007669"/>
    <property type="project" value="TreeGrafter"/>
</dbReference>
<gene>
    <name evidence="3" type="ORF">PBIL07802_LOCUS28145</name>
</gene>
<dbReference type="GO" id="GO:0046349">
    <property type="term" value="P:amino sugar biosynthetic process"/>
    <property type="evidence" value="ECO:0007669"/>
    <property type="project" value="UniProtKB-ARBA"/>
</dbReference>
<keyword evidence="1" id="KW-0677">Repeat</keyword>
<dbReference type="NCBIfam" id="NF001484">
    <property type="entry name" value="PRK00331.1"/>
    <property type="match status" value="1"/>
</dbReference>
<feature type="domain" description="SIS" evidence="2">
    <location>
        <begin position="37"/>
        <end position="176"/>
    </location>
</feature>
<dbReference type="AlphaFoldDB" id="A0A7S3LV87"/>
<dbReference type="NCBIfam" id="TIGR01135">
    <property type="entry name" value="glmS"/>
    <property type="match status" value="1"/>
</dbReference>
<name>A0A7S3LV87_9EUKA</name>
<dbReference type="InterPro" id="IPR046348">
    <property type="entry name" value="SIS_dom_sf"/>
</dbReference>
<dbReference type="InterPro" id="IPR001347">
    <property type="entry name" value="SIS_dom"/>
</dbReference>
<feature type="domain" description="SIS" evidence="2">
    <location>
        <begin position="210"/>
        <end position="351"/>
    </location>
</feature>
<reference evidence="3" key="1">
    <citation type="submission" date="2021-01" db="EMBL/GenBank/DDBJ databases">
        <authorList>
            <person name="Corre E."/>
            <person name="Pelletier E."/>
            <person name="Niang G."/>
            <person name="Scheremetjew M."/>
            <person name="Finn R."/>
            <person name="Kale V."/>
            <person name="Holt S."/>
            <person name="Cochrane G."/>
            <person name="Meng A."/>
            <person name="Brown T."/>
            <person name="Cohen L."/>
        </authorList>
    </citation>
    <scope>NUCLEOTIDE SEQUENCE</scope>
    <source>
        <strain evidence="3">NIES-2562</strain>
    </source>
</reference>
<evidence type="ECO:0000256" key="1">
    <source>
        <dbReference type="ARBA" id="ARBA00022737"/>
    </source>
</evidence>
<dbReference type="GO" id="GO:0004360">
    <property type="term" value="F:glutamine-fructose-6-phosphate transaminase (isomerizing) activity"/>
    <property type="evidence" value="ECO:0007669"/>
    <property type="project" value="InterPro"/>
</dbReference>
<dbReference type="PANTHER" id="PTHR10937:SF0">
    <property type="entry name" value="GLUTAMINE--FRUCTOSE-6-PHOSPHATE TRANSAMINASE (ISOMERIZING)"/>
    <property type="match status" value="1"/>
</dbReference>
<dbReference type="GO" id="GO:0006047">
    <property type="term" value="P:UDP-N-acetylglucosamine metabolic process"/>
    <property type="evidence" value="ECO:0007669"/>
    <property type="project" value="TreeGrafter"/>
</dbReference>
<evidence type="ECO:0000259" key="2">
    <source>
        <dbReference type="PROSITE" id="PS51464"/>
    </source>
</evidence>
<dbReference type="EMBL" id="HBIB01042953">
    <property type="protein sequence ID" value="CAE0265807.1"/>
    <property type="molecule type" value="Transcribed_RNA"/>
</dbReference>
<dbReference type="GO" id="GO:0097367">
    <property type="term" value="F:carbohydrate derivative binding"/>
    <property type="evidence" value="ECO:0007669"/>
    <property type="project" value="InterPro"/>
</dbReference>
<dbReference type="CDD" id="cd05009">
    <property type="entry name" value="SIS_GlmS_GlmD_2"/>
    <property type="match status" value="1"/>
</dbReference>
<proteinExistence type="predicted"/>
<dbReference type="PANTHER" id="PTHR10937">
    <property type="entry name" value="GLUCOSAMINE--FRUCTOSE-6-PHOSPHATE AMINOTRANSFERASE, ISOMERIZING"/>
    <property type="match status" value="1"/>
</dbReference>
<dbReference type="GO" id="GO:0005829">
    <property type="term" value="C:cytosol"/>
    <property type="evidence" value="ECO:0007669"/>
    <property type="project" value="TreeGrafter"/>
</dbReference>
<organism evidence="3">
    <name type="scientific">Palpitomonas bilix</name>
    <dbReference type="NCBI Taxonomy" id="652834"/>
    <lineage>
        <taxon>Eukaryota</taxon>
        <taxon>Eukaryota incertae sedis</taxon>
    </lineage>
</organism>
<dbReference type="SUPFAM" id="SSF53697">
    <property type="entry name" value="SIS domain"/>
    <property type="match status" value="1"/>
</dbReference>
<dbReference type="Pfam" id="PF01380">
    <property type="entry name" value="SIS"/>
    <property type="match status" value="2"/>
</dbReference>
<dbReference type="InterPro" id="IPR035466">
    <property type="entry name" value="GlmS/AgaS_SIS"/>
</dbReference>
<dbReference type="Gene3D" id="3.40.50.10490">
    <property type="entry name" value="Glucose-6-phosphate isomerase like protein, domain 1"/>
    <property type="match status" value="2"/>
</dbReference>
<evidence type="ECO:0000313" key="3">
    <source>
        <dbReference type="EMBL" id="CAE0265807.1"/>
    </source>
</evidence>
<dbReference type="FunFam" id="3.40.50.10490:FF:000001">
    <property type="entry name" value="Glutamine--fructose-6-phosphate aminotransferase [isomerizing]"/>
    <property type="match status" value="1"/>
</dbReference>
<dbReference type="FunFam" id="3.40.50.10490:FF:000002">
    <property type="entry name" value="Glutamine--fructose-6-phosphate aminotransferase [isomerizing]"/>
    <property type="match status" value="1"/>
</dbReference>
<sequence length="361" mass="39712">MFSGFLFSFRDECGACSEAGRNVVEAQSSELRVGGTYLHFVLRANRIIISACGTSWHAGLIGEYLIEELAGINVEVEYASEFRYRTLVLDENDVILVISQSGETADTLEAVRIGRANGCTVCGICNKVGSAISRETDAGVYLHAGPEIGVASTKAFTAQVTVLTLIALAVGRKRGVLLDEKFFPILEDLRRMPELLQRVIDNNIKVVEDVSKVYRYAHNFLFLGRGYNFPVALEGALKLKEISYIHAEGLPAAEMKHGPIALIDQLMPVVTIAMKNSRYEKVRSNIQEVSSRQGKIIALTDEDNHDLDSVSEHVIHVPKVAECLSPLMTVIPLQLLSYYVAVMRGCNVDQPRNLAKAVVVE</sequence>
<dbReference type="GO" id="GO:0006002">
    <property type="term" value="P:fructose 6-phosphate metabolic process"/>
    <property type="evidence" value="ECO:0007669"/>
    <property type="project" value="TreeGrafter"/>
</dbReference>
<dbReference type="PROSITE" id="PS51464">
    <property type="entry name" value="SIS"/>
    <property type="match status" value="2"/>
</dbReference>
<accession>A0A7S3LV87</accession>
<protein>
    <recommendedName>
        <fullName evidence="2">SIS domain-containing protein</fullName>
    </recommendedName>
</protein>
<dbReference type="CDD" id="cd05008">
    <property type="entry name" value="SIS_GlmS_GlmD_1"/>
    <property type="match status" value="1"/>
</dbReference>
<dbReference type="InterPro" id="IPR005855">
    <property type="entry name" value="GFAT"/>
</dbReference>
<dbReference type="InterPro" id="IPR035490">
    <property type="entry name" value="GlmS/FrlB_SIS"/>
</dbReference>